<dbReference type="SMART" id="SM00065">
    <property type="entry name" value="GAF"/>
    <property type="match status" value="1"/>
</dbReference>
<keyword evidence="1" id="KW-0472">Membrane</keyword>
<sequence>MDELELITRPFKSLKKIKGMDYPQEVAFGDLVVTGPPGSGKSTLLAYLDGWPDEGIIDLTLKDWWKSPALQMRPREVHFKIPFVGFDETVPVFDVESLDDPEFLEIDLFRIALPPRKTTPLSPDFRNRYLFEFVLPPAELMFKRRQQRAKGETHHVDRGLTLDRVRVELALYRQIALFLHQAGLRVLIRESVDDAPLQLVNPQESPLSHQHLAPEEILNQLDQIQLRQRILNRSWSERANKGLLEIFVEMVPARLNVESCHIFIRQQEGDDYWLACGTGNIGGELMQATSTGHKGCSLVAQVIQEGTYQVVEPPMIQHDPYWQELPQSNPDTRNALCVPISHLSGQGVSGAILIRNKSHDADFSEADRRFLERIAQHLETASESLYLRQELLNFSEILSQKVGNSRLWQMLVGLLSMVLLAETALLFLLNS</sequence>
<dbReference type="AlphaFoldDB" id="A0A1S7LKK9"/>
<keyword evidence="1" id="KW-1133">Transmembrane helix</keyword>
<dbReference type="SUPFAM" id="SSF52540">
    <property type="entry name" value="P-loop containing nucleoside triphosphate hydrolases"/>
    <property type="match status" value="1"/>
</dbReference>
<evidence type="ECO:0000256" key="1">
    <source>
        <dbReference type="SAM" id="Phobius"/>
    </source>
</evidence>
<proteinExistence type="predicted"/>
<keyword evidence="1" id="KW-0812">Transmembrane</keyword>
<accession>A0A1S7LKK9</accession>
<name>A0A1S7LKK9_MAGMO</name>
<evidence type="ECO:0000313" key="3">
    <source>
        <dbReference type="EMBL" id="CRH06933.1"/>
    </source>
</evidence>
<dbReference type="InterPro" id="IPR027417">
    <property type="entry name" value="P-loop_NTPase"/>
</dbReference>
<dbReference type="EMBL" id="LO017727">
    <property type="protein sequence ID" value="CRH06933.1"/>
    <property type="molecule type" value="Genomic_DNA"/>
</dbReference>
<dbReference type="Gene3D" id="3.30.450.40">
    <property type="match status" value="1"/>
</dbReference>
<dbReference type="InterPro" id="IPR003018">
    <property type="entry name" value="GAF"/>
</dbReference>
<gene>
    <name evidence="3" type="ORF">MAGMO_2785</name>
</gene>
<feature type="domain" description="GAF" evidence="2">
    <location>
        <begin position="239"/>
        <end position="392"/>
    </location>
</feature>
<protein>
    <submittedName>
        <fullName evidence="3">Putative GAF sensor protein</fullName>
    </submittedName>
</protein>
<evidence type="ECO:0000259" key="2">
    <source>
        <dbReference type="SMART" id="SM00065"/>
    </source>
</evidence>
<feature type="transmembrane region" description="Helical" evidence="1">
    <location>
        <begin position="407"/>
        <end position="429"/>
    </location>
</feature>
<organism evidence="3">
    <name type="scientific">Magnetococcus massalia (strain MO-1)</name>
    <dbReference type="NCBI Taxonomy" id="451514"/>
    <lineage>
        <taxon>Bacteria</taxon>
        <taxon>Pseudomonadati</taxon>
        <taxon>Pseudomonadota</taxon>
        <taxon>Magnetococcia</taxon>
        <taxon>Magnetococcales</taxon>
        <taxon>Magnetococcaceae</taxon>
        <taxon>Magnetococcus</taxon>
    </lineage>
</organism>
<dbReference type="SUPFAM" id="SSF55781">
    <property type="entry name" value="GAF domain-like"/>
    <property type="match status" value="1"/>
</dbReference>
<dbReference type="CDD" id="cd00267">
    <property type="entry name" value="ABC_ATPase"/>
    <property type="match status" value="1"/>
</dbReference>
<dbReference type="Pfam" id="PF13185">
    <property type="entry name" value="GAF_2"/>
    <property type="match status" value="1"/>
</dbReference>
<reference evidence="3" key="1">
    <citation type="submission" date="2015-04" db="EMBL/GenBank/DDBJ databases">
        <authorList>
            <person name="Syromyatnikov M.Y."/>
            <person name="Popov V.N."/>
        </authorList>
    </citation>
    <scope>NUCLEOTIDE SEQUENCE</scope>
    <source>
        <strain evidence="3">MO-1</strain>
    </source>
</reference>
<dbReference type="InterPro" id="IPR029016">
    <property type="entry name" value="GAF-like_dom_sf"/>
</dbReference>